<dbReference type="Proteomes" id="UP000004018">
    <property type="component" value="Unassembled WGS sequence"/>
</dbReference>
<accession>A0ABN0D3J3</accession>
<reference evidence="1 2" key="1">
    <citation type="submission" date="2011-04" db="EMBL/GenBank/DDBJ databases">
        <authorList>
            <person name="Harkins D.M."/>
            <person name="Madupu R."/>
            <person name="Durkin A.S."/>
            <person name="Torralba M."/>
            <person name="Methe B."/>
            <person name="Sutton G.G."/>
            <person name="Nelson K.E."/>
        </authorList>
    </citation>
    <scope>NUCLEOTIDE SEQUENCE [LARGE SCALE GENOMIC DNA]</scope>
    <source>
        <strain evidence="1 2">UPII 199-6</strain>
    </source>
</reference>
<dbReference type="EMBL" id="AFIJ01000004">
    <property type="protein sequence ID" value="EGL42381.1"/>
    <property type="molecule type" value="Genomic_DNA"/>
</dbReference>
<evidence type="ECO:0000313" key="1">
    <source>
        <dbReference type="EMBL" id="EGL42381.1"/>
    </source>
</evidence>
<dbReference type="RefSeq" id="WP_007390388.1">
    <property type="nucleotide sequence ID" value="NZ_AFIJ01000004.1"/>
</dbReference>
<protein>
    <submittedName>
        <fullName evidence="1">Uncharacterized protein</fullName>
    </submittedName>
</protein>
<evidence type="ECO:0000313" key="2">
    <source>
        <dbReference type="Proteomes" id="UP000004018"/>
    </source>
</evidence>
<comment type="caution">
    <text evidence="1">The sequence shown here is derived from an EMBL/GenBank/DDBJ whole genome shotgun (WGS) entry which is preliminary data.</text>
</comment>
<name>A0ABN0D3J3_9FIRM</name>
<sequence length="191" mass="21788">MDLWEAFRQSDKNRTRTEQMYDDAFALCNSPALQNETLAPAERTAVENGLPCDRLPEGTGPFGTAATNPIPVNGSFGEWMYLSRLRILATGSKVFFHKWKTDGVVDAFEVINRSGTLRTVLYFSPRHPYASRYCPEGYILEREAVFPRGITTYSSCFPRGLYKEIKKEARRRLGIEVAEEESKYIEAEIKQ</sequence>
<keyword evidence="2" id="KW-1185">Reference proteome</keyword>
<proteinExistence type="predicted"/>
<organism evidence="1 2">
    <name type="scientific">Megasphaera lornae</name>
    <dbReference type="NCBI Taxonomy" id="1000568"/>
    <lineage>
        <taxon>Bacteria</taxon>
        <taxon>Bacillati</taxon>
        <taxon>Bacillota</taxon>
        <taxon>Negativicutes</taxon>
        <taxon>Veillonellales</taxon>
        <taxon>Veillonellaceae</taxon>
        <taxon>Megasphaera</taxon>
    </lineage>
</organism>
<gene>
    <name evidence="1" type="ORF">HMPREF1039_0793</name>
</gene>